<proteinExistence type="predicted"/>
<dbReference type="EMBL" id="CP026652">
    <property type="protein sequence ID" value="AVH55697.1"/>
    <property type="molecule type" value="Genomic_DNA"/>
</dbReference>
<keyword evidence="3" id="KW-1185">Reference proteome</keyword>
<evidence type="ECO:0000256" key="1">
    <source>
        <dbReference type="SAM" id="Phobius"/>
    </source>
</evidence>
<keyword evidence="1" id="KW-0812">Transmembrane</keyword>
<protein>
    <submittedName>
        <fullName evidence="2">Uncharacterized protein</fullName>
    </submittedName>
</protein>
<name>A0ABM6SMB8_9ACTN</name>
<reference evidence="2 3" key="1">
    <citation type="submission" date="2018-02" db="EMBL/GenBank/DDBJ databases">
        <title>Complete genome sequence of Streptomyces dengpaensis, the producer of angucyclines.</title>
        <authorList>
            <person name="Yumei L."/>
        </authorList>
    </citation>
    <scope>NUCLEOTIDE SEQUENCE [LARGE SCALE GENOMIC DNA]</scope>
    <source>
        <strain evidence="2 3">XZHG99</strain>
    </source>
</reference>
<keyword evidence="1" id="KW-1133">Transmembrane helix</keyword>
<feature type="transmembrane region" description="Helical" evidence="1">
    <location>
        <begin position="50"/>
        <end position="68"/>
    </location>
</feature>
<sequence>MHDAVSPLWRPVDWLLAVKTRTNSGIALCVGSLAIYIQAHDGFHTLVTEGWGWCAACAGALYMLAAWLRGIRGIELASRDGLGSDDC</sequence>
<organism evidence="2 3">
    <name type="scientific">Streptomyces dengpaensis</name>
    <dbReference type="NCBI Taxonomy" id="2049881"/>
    <lineage>
        <taxon>Bacteria</taxon>
        <taxon>Bacillati</taxon>
        <taxon>Actinomycetota</taxon>
        <taxon>Actinomycetes</taxon>
        <taxon>Kitasatosporales</taxon>
        <taxon>Streptomycetaceae</taxon>
        <taxon>Streptomyces</taxon>
    </lineage>
</organism>
<dbReference type="Proteomes" id="UP000238413">
    <property type="component" value="Chromosome"/>
</dbReference>
<evidence type="ECO:0000313" key="3">
    <source>
        <dbReference type="Proteomes" id="UP000238413"/>
    </source>
</evidence>
<keyword evidence="1" id="KW-0472">Membrane</keyword>
<gene>
    <name evidence="2" type="ORF">C4B68_07815</name>
</gene>
<accession>A0ABM6SMB8</accession>
<evidence type="ECO:0000313" key="2">
    <source>
        <dbReference type="EMBL" id="AVH55697.1"/>
    </source>
</evidence>